<proteinExistence type="predicted"/>
<evidence type="ECO:0000313" key="1">
    <source>
        <dbReference type="EMBL" id="GAF92253.1"/>
    </source>
</evidence>
<feature type="non-terminal residue" evidence="1">
    <location>
        <position position="77"/>
    </location>
</feature>
<comment type="caution">
    <text evidence="1">The sequence shown here is derived from an EMBL/GenBank/DDBJ whole genome shotgun (WGS) entry which is preliminary data.</text>
</comment>
<protein>
    <recommendedName>
        <fullName evidence="2">Caspase family p20 domain-containing protein</fullName>
    </recommendedName>
</protein>
<name>X0TFB2_9ZZZZ</name>
<sequence>YGFPDDDGQAYLAPRDCQRENLVLSALRADEVSNWLSQCRARRKLLVMDCCHAGGKALSVEGCSGERVIESLAAPAG</sequence>
<dbReference type="AlphaFoldDB" id="X0TFB2"/>
<feature type="non-terminal residue" evidence="1">
    <location>
        <position position="1"/>
    </location>
</feature>
<dbReference type="Gene3D" id="3.40.50.1460">
    <property type="match status" value="1"/>
</dbReference>
<reference evidence="1" key="1">
    <citation type="journal article" date="2014" name="Front. Microbiol.">
        <title>High frequency of phylogenetically diverse reductive dehalogenase-homologous genes in deep subseafloor sedimentary metagenomes.</title>
        <authorList>
            <person name="Kawai M."/>
            <person name="Futagami T."/>
            <person name="Toyoda A."/>
            <person name="Takaki Y."/>
            <person name="Nishi S."/>
            <person name="Hori S."/>
            <person name="Arai W."/>
            <person name="Tsubouchi T."/>
            <person name="Morono Y."/>
            <person name="Uchiyama I."/>
            <person name="Ito T."/>
            <person name="Fujiyama A."/>
            <person name="Inagaki F."/>
            <person name="Takami H."/>
        </authorList>
    </citation>
    <scope>NUCLEOTIDE SEQUENCE</scope>
    <source>
        <strain evidence="1">Expedition CK06-06</strain>
    </source>
</reference>
<gene>
    <name evidence="1" type="ORF">S01H1_24236</name>
</gene>
<accession>X0TFB2</accession>
<dbReference type="EMBL" id="BARS01014322">
    <property type="protein sequence ID" value="GAF92253.1"/>
    <property type="molecule type" value="Genomic_DNA"/>
</dbReference>
<evidence type="ECO:0008006" key="2">
    <source>
        <dbReference type="Google" id="ProtNLM"/>
    </source>
</evidence>
<organism evidence="1">
    <name type="scientific">marine sediment metagenome</name>
    <dbReference type="NCBI Taxonomy" id="412755"/>
    <lineage>
        <taxon>unclassified sequences</taxon>
        <taxon>metagenomes</taxon>
        <taxon>ecological metagenomes</taxon>
    </lineage>
</organism>